<evidence type="ECO:0008006" key="10">
    <source>
        <dbReference type="Google" id="ProtNLM"/>
    </source>
</evidence>
<dbReference type="GO" id="GO:0016020">
    <property type="term" value="C:membrane"/>
    <property type="evidence" value="ECO:0007669"/>
    <property type="project" value="UniProtKB-SubCell"/>
</dbReference>
<dbReference type="Proteomes" id="UP000316562">
    <property type="component" value="Unassembled WGS sequence"/>
</dbReference>
<feature type="transmembrane region" description="Helical" evidence="7">
    <location>
        <begin position="132"/>
        <end position="154"/>
    </location>
</feature>
<evidence type="ECO:0000313" key="8">
    <source>
        <dbReference type="EMBL" id="RZD16133.1"/>
    </source>
</evidence>
<gene>
    <name evidence="8" type="ORF">EVJ46_08065</name>
</gene>
<dbReference type="Pfam" id="PF03743">
    <property type="entry name" value="TrbI"/>
    <property type="match status" value="1"/>
</dbReference>
<evidence type="ECO:0000256" key="6">
    <source>
        <dbReference type="SAM" id="MobiDB-lite"/>
    </source>
</evidence>
<keyword evidence="4 7" id="KW-1133">Transmembrane helix</keyword>
<feature type="compositionally biased region" description="Polar residues" evidence="6">
    <location>
        <begin position="91"/>
        <end position="104"/>
    </location>
</feature>
<organism evidence="8 9">
    <name type="scientific">Acididesulfobacter guangdongensis</name>
    <dbReference type="NCBI Taxonomy" id="2597225"/>
    <lineage>
        <taxon>Bacteria</taxon>
        <taxon>Deltaproteobacteria</taxon>
        <taxon>Candidatus Acidulodesulfobacterales</taxon>
        <taxon>Candidatus Acididesulfobacter</taxon>
    </lineage>
</organism>
<protein>
    <recommendedName>
        <fullName evidence="10">TrbI/VirB10 family protein</fullName>
    </recommendedName>
</protein>
<reference evidence="8 9" key="1">
    <citation type="journal article" date="2019" name="ISME J.">
        <title>Insights into ecological role of a new deltaproteobacterial order Candidatus Acidulodesulfobacterales by metagenomics and metatranscriptomics.</title>
        <authorList>
            <person name="Tan S."/>
            <person name="Liu J."/>
            <person name="Fang Y."/>
            <person name="Hedlund B.P."/>
            <person name="Lian Z.H."/>
            <person name="Huang L.Y."/>
            <person name="Li J.T."/>
            <person name="Huang L.N."/>
            <person name="Li W.J."/>
            <person name="Jiang H.C."/>
            <person name="Dong H.L."/>
            <person name="Shu W.S."/>
        </authorList>
    </citation>
    <scope>NUCLEOTIDE SEQUENCE [LARGE SCALE GENOMIC DNA]</scope>
    <source>
        <strain evidence="8">AP2</strain>
    </source>
</reference>
<evidence type="ECO:0000256" key="2">
    <source>
        <dbReference type="ARBA" id="ARBA00010265"/>
    </source>
</evidence>
<evidence type="ECO:0000256" key="4">
    <source>
        <dbReference type="ARBA" id="ARBA00022989"/>
    </source>
</evidence>
<proteinExistence type="inferred from homology"/>
<dbReference type="Gene3D" id="2.40.128.260">
    <property type="entry name" value="Type IV secretion system, VirB10/TraB/TrbI"/>
    <property type="match status" value="1"/>
</dbReference>
<dbReference type="InterPro" id="IPR005498">
    <property type="entry name" value="T4SS_VirB10/TraB/TrbI"/>
</dbReference>
<evidence type="ECO:0000256" key="7">
    <source>
        <dbReference type="SAM" id="Phobius"/>
    </source>
</evidence>
<keyword evidence="5 7" id="KW-0472">Membrane</keyword>
<comment type="similarity">
    <text evidence="2">Belongs to the TrbI/VirB10 family.</text>
</comment>
<keyword evidence="3 7" id="KW-0812">Transmembrane</keyword>
<dbReference type="InterPro" id="IPR042217">
    <property type="entry name" value="T4SS_VirB10/TrbI"/>
</dbReference>
<evidence type="ECO:0000256" key="3">
    <source>
        <dbReference type="ARBA" id="ARBA00022692"/>
    </source>
</evidence>
<dbReference type="AlphaFoldDB" id="A0A519BFT9"/>
<name>A0A519BFT9_ACIG2</name>
<comment type="subcellular location">
    <subcellularLocation>
        <location evidence="1">Membrane</location>
        <topology evidence="1">Single-pass membrane protein</topology>
    </subcellularLocation>
</comment>
<evidence type="ECO:0000313" key="9">
    <source>
        <dbReference type="Proteomes" id="UP000316562"/>
    </source>
</evidence>
<accession>A0A519BFT9</accession>
<evidence type="ECO:0000256" key="5">
    <source>
        <dbReference type="ARBA" id="ARBA00023136"/>
    </source>
</evidence>
<evidence type="ECO:0000256" key="1">
    <source>
        <dbReference type="ARBA" id="ARBA00004167"/>
    </source>
</evidence>
<dbReference type="EMBL" id="SGBC01000003">
    <property type="protein sequence ID" value="RZD16133.1"/>
    <property type="molecule type" value="Genomic_DNA"/>
</dbReference>
<comment type="caution">
    <text evidence="8">The sequence shown here is derived from an EMBL/GenBank/DDBJ whole genome shotgun (WGS) entry which is preliminary data.</text>
</comment>
<sequence length="487" mass="54676">MDDELDNPHIISEEQLNYEEQLNRTNKECGDNCNDSCNDGNYGDNYNSNCDEHNYDDNDNNDINAARSISSASDRVSAAEDEDTAADNNKHISLNAAQESSTAEDMTAGSNIYNSTPDLKNKRGKFTFLKSFNGLIIISGIIIALFIMFKFLYFNGSEQKHNNKTEKAIGYKNKIINYKKRFSPRIFNYGSSNKTDKPAEHNGKLSKKFYREMEMLKKLKNNEHRRNKNRTVKKNLLPINKKIVVFIKQSYEKLILNSERGLKNNTRFKNNIMTGGFNLYQKKGEKGINYKNVLNNSIKAAIPIGTVVNAYIKYKIFSYNTEVPVIAILSNTYYYKNKQFLKKGDKFFGMVSIKHSINRLNIHFNRIIKTDGSSLNINAIAMMPNGSGGVKGNVHRHYAANALTSLAQGVVGAAAMFAGGGSAVNSSNPYTFQNQIRQNVAQNELNQAQNGLDSMASSAQQTTITLPEGTPIKIIFLRAVHINQLIN</sequence>
<feature type="region of interest" description="Disordered" evidence="6">
    <location>
        <begin position="69"/>
        <end position="104"/>
    </location>
</feature>